<dbReference type="GO" id="GO:0008270">
    <property type="term" value="F:zinc ion binding"/>
    <property type="evidence" value="ECO:0007669"/>
    <property type="project" value="UniProtKB-KW"/>
</dbReference>
<keyword evidence="3" id="KW-0677">Repeat</keyword>
<evidence type="ECO:0000256" key="10">
    <source>
        <dbReference type="SAM" id="SignalP"/>
    </source>
</evidence>
<evidence type="ECO:0000313" key="13">
    <source>
        <dbReference type="Proteomes" id="UP000410492"/>
    </source>
</evidence>
<sequence>MGLLLSVLVVCVGVIELLAVYKNVRRNLTYPPTQGNLSSLKDRYHKERRKVCDLEDLHGEAAIPTFRLNSHEDVEIEYDETIVRSRSPSPRTFLVTEKEIECNSDKTNPRRFVVTEETSGSLRKTKSQDSIPEFLIREEKNSSKSPDKPRYLLQESAGRSESPIPLPRQFIVTEDELNTVVFDTTPKLVHSKTQSKHEGHKRPLSPYPSLDLPQTPLVPRNSICNDLDECVEEWQDEKSRSSSPERVDVILEQTASGTTQYTTNKVLVSPSDDSLLLRKHGRNPMRSSSEERVGNADTVYDAEYLNNLDGVSKAKPIRRGSSSRKTVKRKYDKPSSSNYQGVPDSTDTTKVLSSAAEELKRVSGDATSGKEAEPFWLIFSGEYTKAMNKDWHGQHFCCWQCDESLTGQRYVLRDDHPYCVSCYESVFANACEKCSRIIGIDSKDLSYKDKHWHEACFNCTTCGESLVDKQFGSKGDRIYCGSCYDQQFASRCDGCHEIFRAGELTILFKFAL</sequence>
<dbReference type="Pfam" id="PF25076">
    <property type="entry name" value="LIM_FHL2-3_N"/>
    <property type="match status" value="1"/>
</dbReference>
<feature type="compositionally biased region" description="Polar residues" evidence="9">
    <location>
        <begin position="334"/>
        <end position="350"/>
    </location>
</feature>
<feature type="region of interest" description="Disordered" evidence="9">
    <location>
        <begin position="189"/>
        <end position="216"/>
    </location>
</feature>
<keyword evidence="4" id="KW-0863">Zinc-finger</keyword>
<feature type="signal peptide" evidence="10">
    <location>
        <begin position="1"/>
        <end position="19"/>
    </location>
</feature>
<dbReference type="PROSITE" id="PS50023">
    <property type="entry name" value="LIM_DOMAIN_2"/>
    <property type="match status" value="1"/>
</dbReference>
<evidence type="ECO:0000256" key="4">
    <source>
        <dbReference type="ARBA" id="ARBA00022771"/>
    </source>
</evidence>
<keyword evidence="7" id="KW-0539">Nucleus</keyword>
<keyword evidence="2 8" id="KW-0479">Metal-binding</keyword>
<feature type="region of interest" description="Disordered" evidence="9">
    <location>
        <begin position="313"/>
        <end position="350"/>
    </location>
</feature>
<feature type="compositionally biased region" description="Basic residues" evidence="9">
    <location>
        <begin position="189"/>
        <end position="203"/>
    </location>
</feature>
<dbReference type="SUPFAM" id="SSF57716">
    <property type="entry name" value="Glucocorticoid receptor-like (DNA-binding domain)"/>
    <property type="match status" value="2"/>
</dbReference>
<dbReference type="Gene3D" id="2.10.110.10">
    <property type="entry name" value="Cysteine Rich Protein"/>
    <property type="match status" value="2"/>
</dbReference>
<keyword evidence="6 8" id="KW-0440">LIM domain</keyword>
<evidence type="ECO:0000256" key="7">
    <source>
        <dbReference type="ARBA" id="ARBA00023242"/>
    </source>
</evidence>
<organism evidence="12 13">
    <name type="scientific">Callosobruchus maculatus</name>
    <name type="common">Southern cowpea weevil</name>
    <name type="synonym">Pulse bruchid</name>
    <dbReference type="NCBI Taxonomy" id="64391"/>
    <lineage>
        <taxon>Eukaryota</taxon>
        <taxon>Metazoa</taxon>
        <taxon>Ecdysozoa</taxon>
        <taxon>Arthropoda</taxon>
        <taxon>Hexapoda</taxon>
        <taxon>Insecta</taxon>
        <taxon>Pterygota</taxon>
        <taxon>Neoptera</taxon>
        <taxon>Endopterygota</taxon>
        <taxon>Coleoptera</taxon>
        <taxon>Polyphaga</taxon>
        <taxon>Cucujiformia</taxon>
        <taxon>Chrysomeloidea</taxon>
        <taxon>Chrysomelidae</taxon>
        <taxon>Bruchinae</taxon>
        <taxon>Bruchini</taxon>
        <taxon>Callosobruchus</taxon>
    </lineage>
</organism>
<evidence type="ECO:0000256" key="1">
    <source>
        <dbReference type="ARBA" id="ARBA00004123"/>
    </source>
</evidence>
<name>A0A653CUY6_CALMS</name>
<keyword evidence="5 8" id="KW-0862">Zinc</keyword>
<feature type="chain" id="PRO_5024877877" description="LIM zinc-binding domain-containing protein" evidence="10">
    <location>
        <begin position="20"/>
        <end position="512"/>
    </location>
</feature>
<dbReference type="PANTHER" id="PTHR24205:SF4">
    <property type="entry name" value="PROTEIN ESPINAS"/>
    <property type="match status" value="1"/>
</dbReference>
<evidence type="ECO:0000256" key="2">
    <source>
        <dbReference type="ARBA" id="ARBA00022723"/>
    </source>
</evidence>
<keyword evidence="10" id="KW-0732">Signal</keyword>
<evidence type="ECO:0000313" key="12">
    <source>
        <dbReference type="EMBL" id="VEN51734.1"/>
    </source>
</evidence>
<evidence type="ECO:0000256" key="3">
    <source>
        <dbReference type="ARBA" id="ARBA00022737"/>
    </source>
</evidence>
<feature type="compositionally biased region" description="Basic and acidic residues" evidence="9">
    <location>
        <begin position="135"/>
        <end position="150"/>
    </location>
</feature>
<dbReference type="FunFam" id="2.10.110.10:FF:000005">
    <property type="entry name" value="Testin isoform 1"/>
    <property type="match status" value="1"/>
</dbReference>
<feature type="domain" description="LIM zinc-binding" evidence="11">
    <location>
        <begin position="429"/>
        <end position="490"/>
    </location>
</feature>
<dbReference type="AlphaFoldDB" id="A0A653CUY6"/>
<comment type="subcellular location">
    <subcellularLocation>
        <location evidence="1">Nucleus</location>
    </subcellularLocation>
</comment>
<dbReference type="SMART" id="SM00132">
    <property type="entry name" value="LIM"/>
    <property type="match status" value="2"/>
</dbReference>
<dbReference type="GO" id="GO:0005634">
    <property type="term" value="C:nucleus"/>
    <property type="evidence" value="ECO:0007669"/>
    <property type="project" value="UniProtKB-SubCell"/>
</dbReference>
<dbReference type="InterPro" id="IPR056807">
    <property type="entry name" value="LIM_FHL1/2/3/5_N"/>
</dbReference>
<gene>
    <name evidence="12" type="ORF">CALMAC_LOCUS12108</name>
</gene>
<feature type="region of interest" description="Disordered" evidence="9">
    <location>
        <begin position="116"/>
        <end position="150"/>
    </location>
</feature>
<feature type="region of interest" description="Disordered" evidence="9">
    <location>
        <begin position="272"/>
        <end position="294"/>
    </location>
</feature>
<dbReference type="OrthoDB" id="274660at2759"/>
<dbReference type="PANTHER" id="PTHR24205">
    <property type="entry name" value="FOUR AND A HALF LIM DOMAINS PROTEIN"/>
    <property type="match status" value="1"/>
</dbReference>
<dbReference type="Pfam" id="PF00412">
    <property type="entry name" value="LIM"/>
    <property type="match status" value="1"/>
</dbReference>
<dbReference type="EMBL" id="CAACVG010008999">
    <property type="protein sequence ID" value="VEN51734.1"/>
    <property type="molecule type" value="Genomic_DNA"/>
</dbReference>
<evidence type="ECO:0000256" key="8">
    <source>
        <dbReference type="PROSITE-ProRule" id="PRU00125"/>
    </source>
</evidence>
<evidence type="ECO:0000259" key="11">
    <source>
        <dbReference type="PROSITE" id="PS50023"/>
    </source>
</evidence>
<evidence type="ECO:0000256" key="5">
    <source>
        <dbReference type="ARBA" id="ARBA00022833"/>
    </source>
</evidence>
<dbReference type="InterPro" id="IPR001781">
    <property type="entry name" value="Znf_LIM"/>
</dbReference>
<accession>A0A653CUY6</accession>
<dbReference type="CDD" id="cd09417">
    <property type="entry name" value="LIM2_LIMPETin_like"/>
    <property type="match status" value="1"/>
</dbReference>
<dbReference type="PROSITE" id="PS00478">
    <property type="entry name" value="LIM_DOMAIN_1"/>
    <property type="match status" value="1"/>
</dbReference>
<dbReference type="GO" id="GO:0003712">
    <property type="term" value="F:transcription coregulator activity"/>
    <property type="evidence" value="ECO:0007669"/>
    <property type="project" value="TreeGrafter"/>
</dbReference>
<feature type="non-terminal residue" evidence="12">
    <location>
        <position position="512"/>
    </location>
</feature>
<dbReference type="Proteomes" id="UP000410492">
    <property type="component" value="Unassembled WGS sequence"/>
</dbReference>
<feature type="compositionally biased region" description="Basic residues" evidence="9">
    <location>
        <begin position="315"/>
        <end position="331"/>
    </location>
</feature>
<evidence type="ECO:0000256" key="6">
    <source>
        <dbReference type="ARBA" id="ARBA00023038"/>
    </source>
</evidence>
<keyword evidence="13" id="KW-1185">Reference proteome</keyword>
<reference evidence="12 13" key="1">
    <citation type="submission" date="2019-01" db="EMBL/GenBank/DDBJ databases">
        <authorList>
            <person name="Sayadi A."/>
        </authorList>
    </citation>
    <scope>NUCLEOTIDE SEQUENCE [LARGE SCALE GENOMIC DNA]</scope>
</reference>
<dbReference type="FunFam" id="2.10.110.10:FF:000081">
    <property type="entry name" value="Uncharacterized protein, isoform A"/>
    <property type="match status" value="1"/>
</dbReference>
<evidence type="ECO:0000256" key="9">
    <source>
        <dbReference type="SAM" id="MobiDB-lite"/>
    </source>
</evidence>
<dbReference type="CDD" id="cd09421">
    <property type="entry name" value="LIM3_LIMPETin"/>
    <property type="match status" value="1"/>
</dbReference>
<proteinExistence type="predicted"/>
<dbReference type="GO" id="GO:0030018">
    <property type="term" value="C:Z disc"/>
    <property type="evidence" value="ECO:0007669"/>
    <property type="project" value="TreeGrafter"/>
</dbReference>
<protein>
    <recommendedName>
        <fullName evidence="11">LIM zinc-binding domain-containing protein</fullName>
    </recommendedName>
</protein>